<comment type="caution">
    <text evidence="1">The sequence shown here is derived from an EMBL/GenBank/DDBJ whole genome shotgun (WGS) entry which is preliminary data.</text>
</comment>
<dbReference type="Proteomes" id="UP001054252">
    <property type="component" value="Unassembled WGS sequence"/>
</dbReference>
<evidence type="ECO:0000313" key="1">
    <source>
        <dbReference type="EMBL" id="GKV34899.1"/>
    </source>
</evidence>
<organism evidence="1 2">
    <name type="scientific">Rubroshorea leprosula</name>
    <dbReference type="NCBI Taxonomy" id="152421"/>
    <lineage>
        <taxon>Eukaryota</taxon>
        <taxon>Viridiplantae</taxon>
        <taxon>Streptophyta</taxon>
        <taxon>Embryophyta</taxon>
        <taxon>Tracheophyta</taxon>
        <taxon>Spermatophyta</taxon>
        <taxon>Magnoliopsida</taxon>
        <taxon>eudicotyledons</taxon>
        <taxon>Gunneridae</taxon>
        <taxon>Pentapetalae</taxon>
        <taxon>rosids</taxon>
        <taxon>malvids</taxon>
        <taxon>Malvales</taxon>
        <taxon>Dipterocarpaceae</taxon>
        <taxon>Rubroshorea</taxon>
    </lineage>
</organism>
<dbReference type="EMBL" id="BPVZ01000108">
    <property type="protein sequence ID" value="GKV34899.1"/>
    <property type="molecule type" value="Genomic_DNA"/>
</dbReference>
<evidence type="ECO:0008006" key="3">
    <source>
        <dbReference type="Google" id="ProtNLM"/>
    </source>
</evidence>
<name>A0AAV5LDA9_9ROSI</name>
<accession>A0AAV5LDA9</accession>
<protein>
    <recommendedName>
        <fullName evidence="3">BTB domain-containing protein</fullName>
    </recommendedName>
</protein>
<reference evidence="1 2" key="1">
    <citation type="journal article" date="2021" name="Commun. Biol.">
        <title>The genome of Shorea leprosula (Dipterocarpaceae) highlights the ecological relevance of drought in aseasonal tropical rainforests.</title>
        <authorList>
            <person name="Ng K.K.S."/>
            <person name="Kobayashi M.J."/>
            <person name="Fawcett J.A."/>
            <person name="Hatakeyama M."/>
            <person name="Paape T."/>
            <person name="Ng C.H."/>
            <person name="Ang C.C."/>
            <person name="Tnah L.H."/>
            <person name="Lee C.T."/>
            <person name="Nishiyama T."/>
            <person name="Sese J."/>
            <person name="O'Brien M.J."/>
            <person name="Copetti D."/>
            <person name="Mohd Noor M.I."/>
            <person name="Ong R.C."/>
            <person name="Putra M."/>
            <person name="Sireger I.Z."/>
            <person name="Indrioko S."/>
            <person name="Kosugi Y."/>
            <person name="Izuno A."/>
            <person name="Isagi Y."/>
            <person name="Lee S.L."/>
            <person name="Shimizu K.K."/>
        </authorList>
    </citation>
    <scope>NUCLEOTIDE SEQUENCE [LARGE SCALE GENOMIC DNA]</scope>
    <source>
        <strain evidence="1">214</strain>
    </source>
</reference>
<gene>
    <name evidence="1" type="ORF">SLEP1_g43233</name>
</gene>
<sequence>MLSGPTMLSEQSLPTALQLKIYSQLTFFIEGDDVDFRQVDVIACDLYARTSRYFFSLFIDQSKGS</sequence>
<dbReference type="AlphaFoldDB" id="A0AAV5LDA9"/>
<evidence type="ECO:0000313" key="2">
    <source>
        <dbReference type="Proteomes" id="UP001054252"/>
    </source>
</evidence>
<keyword evidence="2" id="KW-1185">Reference proteome</keyword>
<proteinExistence type="predicted"/>